<dbReference type="Gene3D" id="3.60.21.10">
    <property type="match status" value="1"/>
</dbReference>
<dbReference type="AlphaFoldDB" id="A0A9D1PI67"/>
<dbReference type="InterPro" id="IPR041796">
    <property type="entry name" value="Mre11_N"/>
</dbReference>
<evidence type="ECO:0000313" key="3">
    <source>
        <dbReference type="EMBL" id="HIV62447.1"/>
    </source>
</evidence>
<dbReference type="CDD" id="cd00840">
    <property type="entry name" value="MPP_Mre11_N"/>
    <property type="match status" value="1"/>
</dbReference>
<evidence type="ECO:0000256" key="1">
    <source>
        <dbReference type="ARBA" id="ARBA00022801"/>
    </source>
</evidence>
<protein>
    <submittedName>
        <fullName evidence="3">DNA repair exonuclease</fullName>
    </submittedName>
</protein>
<reference evidence="3" key="1">
    <citation type="journal article" date="2021" name="PeerJ">
        <title>Extensive microbial diversity within the chicken gut microbiome revealed by metagenomics and culture.</title>
        <authorList>
            <person name="Gilroy R."/>
            <person name="Ravi A."/>
            <person name="Getino M."/>
            <person name="Pursley I."/>
            <person name="Horton D.L."/>
            <person name="Alikhan N.F."/>
            <person name="Baker D."/>
            <person name="Gharbi K."/>
            <person name="Hall N."/>
            <person name="Watson M."/>
            <person name="Adriaenssens E.M."/>
            <person name="Foster-Nyarko E."/>
            <person name="Jarju S."/>
            <person name="Secka A."/>
            <person name="Antonio M."/>
            <person name="Oren A."/>
            <person name="Chaudhuri R.R."/>
            <person name="La Ragione R."/>
            <person name="Hildebrand F."/>
            <person name="Pallen M.J."/>
        </authorList>
    </citation>
    <scope>NUCLEOTIDE SEQUENCE</scope>
    <source>
        <strain evidence="3">CHK193-4272</strain>
    </source>
</reference>
<accession>A0A9D1PI67</accession>
<dbReference type="InterPro" id="IPR004843">
    <property type="entry name" value="Calcineurin-like_PHP"/>
</dbReference>
<keyword evidence="1" id="KW-0378">Hydrolase</keyword>
<keyword evidence="3" id="KW-0540">Nuclease</keyword>
<evidence type="ECO:0000259" key="2">
    <source>
        <dbReference type="Pfam" id="PF00149"/>
    </source>
</evidence>
<keyword evidence="3" id="KW-0269">Exonuclease</keyword>
<dbReference type="EMBL" id="DXIE01000035">
    <property type="protein sequence ID" value="HIV62447.1"/>
    <property type="molecule type" value="Genomic_DNA"/>
</dbReference>
<dbReference type="InterPro" id="IPR029052">
    <property type="entry name" value="Metallo-depent_PP-like"/>
</dbReference>
<proteinExistence type="predicted"/>
<reference evidence="3" key="2">
    <citation type="submission" date="2021-04" db="EMBL/GenBank/DDBJ databases">
        <authorList>
            <person name="Gilroy R."/>
        </authorList>
    </citation>
    <scope>NUCLEOTIDE SEQUENCE</scope>
    <source>
        <strain evidence="3">CHK193-4272</strain>
    </source>
</reference>
<feature type="domain" description="Calcineurin-like phosphoesterase" evidence="2">
    <location>
        <begin position="3"/>
        <end position="187"/>
    </location>
</feature>
<name>A0A9D1PI67_9FIRM</name>
<dbReference type="PANTHER" id="PTHR30337">
    <property type="entry name" value="COMPONENT OF ATP-DEPENDENT DSDNA EXONUCLEASE"/>
    <property type="match status" value="1"/>
</dbReference>
<sequence>MLSILHLADLHLGAAYSFLQSEKAEKVKESQFAALKQAVDYANEQKVHAILIAGDLFDQSVPPSEVVHRTFSILSKSNCCVLISPGNHDYLCANSPYLTSKRPDCVYVFSSPTLTPFPIGDVGVVWGAAFCDQSASIPLNVDLIEDKYNILLVHSDLKTKSGYNPLSSADFKESGFDYAALGHNHTYSGMHRAGKTIYACSGSPCSTGADDTGKKGFLFGQICEETKFRFIPSVGMEFHKLQIDFTSLMSDRMLQQVLTPMIPKNHASSCAILELIGERCYDPNLSALENVLNQIFLNAVIVDNTSEKKSIWRYSKDDDLRGHVSRKYHELLNNAKDEQERNTIMLSLRYALAALNGEALPAFDDNI</sequence>
<dbReference type="InterPro" id="IPR050535">
    <property type="entry name" value="DNA_Repair-Maintenance_Comp"/>
</dbReference>
<dbReference type="GO" id="GO:0004527">
    <property type="term" value="F:exonuclease activity"/>
    <property type="evidence" value="ECO:0007669"/>
    <property type="project" value="UniProtKB-KW"/>
</dbReference>
<dbReference type="Pfam" id="PF00149">
    <property type="entry name" value="Metallophos"/>
    <property type="match status" value="1"/>
</dbReference>
<gene>
    <name evidence="3" type="ORF">H9746_06375</name>
</gene>
<dbReference type="SUPFAM" id="SSF56300">
    <property type="entry name" value="Metallo-dependent phosphatases"/>
    <property type="match status" value="1"/>
</dbReference>
<dbReference type="Proteomes" id="UP000886808">
    <property type="component" value="Unassembled WGS sequence"/>
</dbReference>
<comment type="caution">
    <text evidence="3">The sequence shown here is derived from an EMBL/GenBank/DDBJ whole genome shotgun (WGS) entry which is preliminary data.</text>
</comment>
<evidence type="ECO:0000313" key="4">
    <source>
        <dbReference type="Proteomes" id="UP000886808"/>
    </source>
</evidence>
<organism evidence="3 4">
    <name type="scientific">Candidatus Butyricicoccus avistercoris</name>
    <dbReference type="NCBI Taxonomy" id="2838518"/>
    <lineage>
        <taxon>Bacteria</taxon>
        <taxon>Bacillati</taxon>
        <taxon>Bacillota</taxon>
        <taxon>Clostridia</taxon>
        <taxon>Eubacteriales</taxon>
        <taxon>Butyricicoccaceae</taxon>
        <taxon>Butyricicoccus</taxon>
    </lineage>
</organism>